<keyword evidence="6" id="KW-0808">Transferase</keyword>
<evidence type="ECO:0000256" key="1">
    <source>
        <dbReference type="ARBA" id="ARBA00000085"/>
    </source>
</evidence>
<reference evidence="15" key="1">
    <citation type="submission" date="2020-05" db="EMBL/GenBank/DDBJ databases">
        <authorList>
            <person name="Chiriac C."/>
            <person name="Salcher M."/>
            <person name="Ghai R."/>
            <person name="Kavagutti S V."/>
        </authorList>
    </citation>
    <scope>NUCLEOTIDE SEQUENCE</scope>
</reference>
<dbReference type="InterPro" id="IPR003660">
    <property type="entry name" value="HAMP_dom"/>
</dbReference>
<evidence type="ECO:0000256" key="4">
    <source>
        <dbReference type="ARBA" id="ARBA00022475"/>
    </source>
</evidence>
<evidence type="ECO:0000256" key="8">
    <source>
        <dbReference type="ARBA" id="ARBA00022777"/>
    </source>
</evidence>
<dbReference type="Gene3D" id="6.10.340.10">
    <property type="match status" value="1"/>
</dbReference>
<dbReference type="AlphaFoldDB" id="A0A6J6KH75"/>
<dbReference type="InterPro" id="IPR036890">
    <property type="entry name" value="HATPase_C_sf"/>
</dbReference>
<dbReference type="Pfam" id="PF00512">
    <property type="entry name" value="HisKA"/>
    <property type="match status" value="1"/>
</dbReference>
<evidence type="ECO:0000256" key="5">
    <source>
        <dbReference type="ARBA" id="ARBA00022553"/>
    </source>
</evidence>
<keyword evidence="7 12" id="KW-0812">Transmembrane</keyword>
<feature type="domain" description="HAMP" evidence="14">
    <location>
        <begin position="189"/>
        <end position="241"/>
    </location>
</feature>
<evidence type="ECO:0000259" key="14">
    <source>
        <dbReference type="PROSITE" id="PS50885"/>
    </source>
</evidence>
<comment type="subcellular location">
    <subcellularLocation>
        <location evidence="2">Cell membrane</location>
        <topology evidence="2">Multi-pass membrane protein</topology>
    </subcellularLocation>
</comment>
<dbReference type="PANTHER" id="PTHR45436:SF5">
    <property type="entry name" value="SENSOR HISTIDINE KINASE TRCS"/>
    <property type="match status" value="1"/>
</dbReference>
<accession>A0A6J6KH75</accession>
<evidence type="ECO:0000259" key="13">
    <source>
        <dbReference type="PROSITE" id="PS50109"/>
    </source>
</evidence>
<evidence type="ECO:0000256" key="3">
    <source>
        <dbReference type="ARBA" id="ARBA00012438"/>
    </source>
</evidence>
<dbReference type="Gene3D" id="3.30.450.20">
    <property type="entry name" value="PAS domain"/>
    <property type="match status" value="1"/>
</dbReference>
<dbReference type="SUPFAM" id="SSF47384">
    <property type="entry name" value="Homodimeric domain of signal transducing histidine kinase"/>
    <property type="match status" value="1"/>
</dbReference>
<evidence type="ECO:0000256" key="10">
    <source>
        <dbReference type="ARBA" id="ARBA00023012"/>
    </source>
</evidence>
<keyword evidence="8" id="KW-0418">Kinase</keyword>
<keyword evidence="4" id="KW-1003">Cell membrane</keyword>
<dbReference type="Gene3D" id="1.10.287.130">
    <property type="match status" value="1"/>
</dbReference>
<dbReference type="InterPro" id="IPR004358">
    <property type="entry name" value="Sig_transdc_His_kin-like_C"/>
</dbReference>
<dbReference type="InterPro" id="IPR003594">
    <property type="entry name" value="HATPase_dom"/>
</dbReference>
<evidence type="ECO:0000256" key="2">
    <source>
        <dbReference type="ARBA" id="ARBA00004651"/>
    </source>
</evidence>
<dbReference type="CDD" id="cd00082">
    <property type="entry name" value="HisKA"/>
    <property type="match status" value="1"/>
</dbReference>
<dbReference type="PRINTS" id="PR00344">
    <property type="entry name" value="BCTRLSENSOR"/>
</dbReference>
<organism evidence="15">
    <name type="scientific">freshwater metagenome</name>
    <dbReference type="NCBI Taxonomy" id="449393"/>
    <lineage>
        <taxon>unclassified sequences</taxon>
        <taxon>metagenomes</taxon>
        <taxon>ecological metagenomes</taxon>
    </lineage>
</organism>
<dbReference type="GO" id="GO:0005886">
    <property type="term" value="C:plasma membrane"/>
    <property type="evidence" value="ECO:0007669"/>
    <property type="project" value="UniProtKB-SubCell"/>
</dbReference>
<evidence type="ECO:0000256" key="9">
    <source>
        <dbReference type="ARBA" id="ARBA00022989"/>
    </source>
</evidence>
<feature type="domain" description="Histidine kinase" evidence="13">
    <location>
        <begin position="249"/>
        <end position="463"/>
    </location>
</feature>
<comment type="catalytic activity">
    <reaction evidence="1">
        <text>ATP + protein L-histidine = ADP + protein N-phospho-L-histidine.</text>
        <dbReference type="EC" id="2.7.13.3"/>
    </reaction>
</comment>
<dbReference type="SMART" id="SM00387">
    <property type="entry name" value="HATPase_c"/>
    <property type="match status" value="1"/>
</dbReference>
<dbReference type="EMBL" id="CAEZWB010000076">
    <property type="protein sequence ID" value="CAB4648882.1"/>
    <property type="molecule type" value="Genomic_DNA"/>
</dbReference>
<evidence type="ECO:0000313" key="15">
    <source>
        <dbReference type="EMBL" id="CAB4648882.1"/>
    </source>
</evidence>
<dbReference type="EC" id="2.7.13.3" evidence="3"/>
<dbReference type="SMART" id="SM00388">
    <property type="entry name" value="HisKA"/>
    <property type="match status" value="1"/>
</dbReference>
<proteinExistence type="predicted"/>
<feature type="transmembrane region" description="Helical" evidence="12">
    <location>
        <begin position="169"/>
        <end position="188"/>
    </location>
</feature>
<evidence type="ECO:0000256" key="7">
    <source>
        <dbReference type="ARBA" id="ARBA00022692"/>
    </source>
</evidence>
<name>A0A6J6KH75_9ZZZZ</name>
<dbReference type="InterPro" id="IPR050428">
    <property type="entry name" value="TCS_sensor_his_kinase"/>
</dbReference>
<dbReference type="SUPFAM" id="SSF55874">
    <property type="entry name" value="ATPase domain of HSP90 chaperone/DNA topoisomerase II/histidine kinase"/>
    <property type="match status" value="1"/>
</dbReference>
<dbReference type="Gene3D" id="3.30.565.10">
    <property type="entry name" value="Histidine kinase-like ATPase, C-terminal domain"/>
    <property type="match status" value="1"/>
</dbReference>
<evidence type="ECO:0000256" key="12">
    <source>
        <dbReference type="SAM" id="Phobius"/>
    </source>
</evidence>
<sequence length="464" mass="49425">MRKRLLVAMVGLVGVVLIAHDVPLSMHLSQIERDRLTTAIERDAFTIGGKISPALPQSDPERQSSIDAVLAEYAQTKGGTIVVVDRNGYLLSSTDASITIGTDYAGRPEIATALLGDPSSGTRLSNTLGGSLVYVAVPVLSGAEVLGAVRITFPKTVLDKSVRDQLQGLLLAAGVSVAMAIVVALVFARTVSKPLDNLRATTDVLASGDLTATAVEEGPGETRQLARSFNAMAKRLGGLIDRQRSFAADASHQLRTPLTALRLRLEQAGELVSASPEQAQIHIDEALNETDRLAHLVEQLLHLARSEGAVLPKELIDVSEMLTERVREWTYLAEERGVSIAVQAPTNMSAFTNRVALREIVDNYIDNALEVSKDSSSILLVAQQVSGSVEVIVRDEGRGLSAEDQARAFDRFWRTNVDSNRRGGSGLGLAIVAQLAHAAGMTVELRTSPAGGIDAVVVMPPAPQ</sequence>
<dbReference type="PANTHER" id="PTHR45436">
    <property type="entry name" value="SENSOR HISTIDINE KINASE YKOH"/>
    <property type="match status" value="1"/>
</dbReference>
<dbReference type="SUPFAM" id="SSF158472">
    <property type="entry name" value="HAMP domain-like"/>
    <property type="match status" value="1"/>
</dbReference>
<dbReference type="InterPro" id="IPR036097">
    <property type="entry name" value="HisK_dim/P_sf"/>
</dbReference>
<dbReference type="CDD" id="cd06225">
    <property type="entry name" value="HAMP"/>
    <property type="match status" value="1"/>
</dbReference>
<dbReference type="InterPro" id="IPR029151">
    <property type="entry name" value="Sensor-like_sf"/>
</dbReference>
<gene>
    <name evidence="15" type="ORF">UFOPK2166_00691</name>
</gene>
<dbReference type="Pfam" id="PF02518">
    <property type="entry name" value="HATPase_c"/>
    <property type="match status" value="1"/>
</dbReference>
<dbReference type="Pfam" id="PF00672">
    <property type="entry name" value="HAMP"/>
    <property type="match status" value="1"/>
</dbReference>
<dbReference type="GO" id="GO:0000155">
    <property type="term" value="F:phosphorelay sensor kinase activity"/>
    <property type="evidence" value="ECO:0007669"/>
    <property type="project" value="InterPro"/>
</dbReference>
<dbReference type="PROSITE" id="PS50885">
    <property type="entry name" value="HAMP"/>
    <property type="match status" value="1"/>
</dbReference>
<evidence type="ECO:0000256" key="11">
    <source>
        <dbReference type="ARBA" id="ARBA00023136"/>
    </source>
</evidence>
<dbReference type="InterPro" id="IPR003661">
    <property type="entry name" value="HisK_dim/P_dom"/>
</dbReference>
<dbReference type="SMART" id="SM00304">
    <property type="entry name" value="HAMP"/>
    <property type="match status" value="1"/>
</dbReference>
<keyword evidence="11 12" id="KW-0472">Membrane</keyword>
<protein>
    <recommendedName>
        <fullName evidence="3">histidine kinase</fullName>
        <ecNumber evidence="3">2.7.13.3</ecNumber>
    </recommendedName>
</protein>
<feature type="transmembrane region" description="Helical" evidence="12">
    <location>
        <begin position="128"/>
        <end position="149"/>
    </location>
</feature>
<dbReference type="SUPFAM" id="SSF103190">
    <property type="entry name" value="Sensory domain-like"/>
    <property type="match status" value="1"/>
</dbReference>
<dbReference type="PROSITE" id="PS50109">
    <property type="entry name" value="HIS_KIN"/>
    <property type="match status" value="1"/>
</dbReference>
<keyword evidence="9 12" id="KW-1133">Transmembrane helix</keyword>
<keyword evidence="5" id="KW-0597">Phosphoprotein</keyword>
<evidence type="ECO:0000256" key="6">
    <source>
        <dbReference type="ARBA" id="ARBA00022679"/>
    </source>
</evidence>
<dbReference type="InterPro" id="IPR005467">
    <property type="entry name" value="His_kinase_dom"/>
</dbReference>
<keyword evidence="10" id="KW-0902">Two-component regulatory system</keyword>